<sequence length="220" mass="23268">MDIKTVVSMIDHAVLKPDATDADVLRECEISVKYGVASVCVKPCHVALAREVLKGSDVKVSTVIGFPHGSTTTACKVYEAVEAIENGAEELDMVINIGKLLAEDYDYVRDDIKGVVSVAHEKGAIVKVIIEAALLDLNHKVQACKLAEEVGADFVKTSTGFNGRGAALEDICIMRGAVGPDMKIKASGGIKTFEQAVQFINAGCERLGTSSTVSIAEEVG</sequence>
<evidence type="ECO:0000256" key="7">
    <source>
        <dbReference type="HAMAP-Rule" id="MF_00114"/>
    </source>
</evidence>
<keyword evidence="4 7" id="KW-0704">Schiff base</keyword>
<dbReference type="GO" id="GO:0016052">
    <property type="term" value="P:carbohydrate catabolic process"/>
    <property type="evidence" value="ECO:0007669"/>
    <property type="project" value="TreeGrafter"/>
</dbReference>
<proteinExistence type="inferred from homology"/>
<dbReference type="GO" id="GO:0005737">
    <property type="term" value="C:cytoplasm"/>
    <property type="evidence" value="ECO:0007669"/>
    <property type="project" value="UniProtKB-SubCell"/>
</dbReference>
<dbReference type="OrthoDB" id="9778711at2"/>
<organism evidence="8 9">
    <name type="scientific">Acetivibrio mesophilus</name>
    <dbReference type="NCBI Taxonomy" id="2487273"/>
    <lineage>
        <taxon>Bacteria</taxon>
        <taxon>Bacillati</taxon>
        <taxon>Bacillota</taxon>
        <taxon>Clostridia</taxon>
        <taxon>Eubacteriales</taxon>
        <taxon>Oscillospiraceae</taxon>
        <taxon>Acetivibrio</taxon>
    </lineage>
</organism>
<dbReference type="EC" id="4.1.2.4" evidence="7"/>
<evidence type="ECO:0000313" key="8">
    <source>
        <dbReference type="EMBL" id="RXE58899.1"/>
    </source>
</evidence>
<evidence type="ECO:0000256" key="3">
    <source>
        <dbReference type="ARBA" id="ARBA00023239"/>
    </source>
</evidence>
<dbReference type="AlphaFoldDB" id="A0A4V1K234"/>
<dbReference type="HAMAP" id="MF_00114">
    <property type="entry name" value="DeoC_type1"/>
    <property type="match status" value="1"/>
</dbReference>
<feature type="active site" description="Schiff-base intermediate with acetaldehyde" evidence="7">
    <location>
        <position position="156"/>
    </location>
</feature>
<dbReference type="EMBL" id="RLII01000011">
    <property type="protein sequence ID" value="RXE58899.1"/>
    <property type="molecule type" value="Genomic_DNA"/>
</dbReference>
<dbReference type="NCBIfam" id="TIGR00126">
    <property type="entry name" value="deoC"/>
    <property type="match status" value="1"/>
</dbReference>
<evidence type="ECO:0000256" key="5">
    <source>
        <dbReference type="ARBA" id="ARBA00048791"/>
    </source>
</evidence>
<dbReference type="PANTHER" id="PTHR10889:SF1">
    <property type="entry name" value="DEOXYRIBOSE-PHOSPHATE ALDOLASE"/>
    <property type="match status" value="1"/>
</dbReference>
<gene>
    <name evidence="7 8" type="primary">deoC</name>
    <name evidence="8" type="ORF">EFD62_09675</name>
</gene>
<dbReference type="GO" id="GO:0004139">
    <property type="term" value="F:deoxyribose-phosphate aldolase activity"/>
    <property type="evidence" value="ECO:0007669"/>
    <property type="project" value="UniProtKB-UniRule"/>
</dbReference>
<dbReference type="GO" id="GO:0009264">
    <property type="term" value="P:deoxyribonucleotide catabolic process"/>
    <property type="evidence" value="ECO:0007669"/>
    <property type="project" value="UniProtKB-UniRule"/>
</dbReference>
<dbReference type="InterPro" id="IPR013785">
    <property type="entry name" value="Aldolase_TIM"/>
</dbReference>
<dbReference type="InterPro" id="IPR002915">
    <property type="entry name" value="DeoC/FbaB/LacD_aldolase"/>
</dbReference>
<dbReference type="SMART" id="SM01133">
    <property type="entry name" value="DeoC"/>
    <property type="match status" value="1"/>
</dbReference>
<dbReference type="FunFam" id="3.20.20.70:FF:000044">
    <property type="entry name" value="Deoxyribose-phosphate aldolase"/>
    <property type="match status" value="1"/>
</dbReference>
<evidence type="ECO:0000313" key="9">
    <source>
        <dbReference type="Proteomes" id="UP000289166"/>
    </source>
</evidence>
<accession>A0A4V1K234</accession>
<comment type="function">
    <text evidence="6 7">Catalyzes a reversible aldol reaction between acetaldehyde and D-glyceraldehyde 3-phosphate to generate 2-deoxy-D-ribose 5-phosphate.</text>
</comment>
<dbReference type="SUPFAM" id="SSF51569">
    <property type="entry name" value="Aldolase"/>
    <property type="match status" value="1"/>
</dbReference>
<evidence type="ECO:0000256" key="2">
    <source>
        <dbReference type="ARBA" id="ARBA00022490"/>
    </source>
</evidence>
<keyword evidence="9" id="KW-1185">Reference proteome</keyword>
<dbReference type="Proteomes" id="UP000289166">
    <property type="component" value="Unassembled WGS sequence"/>
</dbReference>
<comment type="similarity">
    <text evidence="1 7">Belongs to the DeoC/FbaB aldolase family. DeoC type 1 subfamily.</text>
</comment>
<evidence type="ECO:0000256" key="1">
    <source>
        <dbReference type="ARBA" id="ARBA00010936"/>
    </source>
</evidence>
<protein>
    <recommendedName>
        <fullName evidence="7">Deoxyribose-phosphate aldolase</fullName>
        <shortName evidence="7">DERA</shortName>
        <ecNumber evidence="7">4.1.2.4</ecNumber>
    </recommendedName>
    <alternativeName>
        <fullName evidence="7">2-deoxy-D-ribose 5-phosphate aldolase</fullName>
    </alternativeName>
    <alternativeName>
        <fullName evidence="7">Phosphodeoxyriboaldolase</fullName>
        <shortName evidence="7">Deoxyriboaldolase</shortName>
    </alternativeName>
</protein>
<feature type="active site" description="Proton donor/acceptor" evidence="7">
    <location>
        <position position="185"/>
    </location>
</feature>
<keyword evidence="3 7" id="KW-0456">Lyase</keyword>
<dbReference type="CDD" id="cd00959">
    <property type="entry name" value="DeoC"/>
    <property type="match status" value="1"/>
</dbReference>
<name>A0A4V1K234_9FIRM</name>
<comment type="pathway">
    <text evidence="7">Carbohydrate degradation; 2-deoxy-D-ribose 1-phosphate degradation; D-glyceraldehyde 3-phosphate and acetaldehyde from 2-deoxy-alpha-D-ribose 1-phosphate: step 2/2.</text>
</comment>
<keyword evidence="2 7" id="KW-0963">Cytoplasm</keyword>
<comment type="subcellular location">
    <subcellularLocation>
        <location evidence="7">Cytoplasm</location>
    </subcellularLocation>
</comment>
<evidence type="ECO:0000256" key="6">
    <source>
        <dbReference type="ARBA" id="ARBA00056337"/>
    </source>
</evidence>
<dbReference type="RefSeq" id="WP_083225175.1">
    <property type="nucleotide sequence ID" value="NZ_RLII01000011.1"/>
</dbReference>
<comment type="caution">
    <text evidence="8">The sequence shown here is derived from an EMBL/GenBank/DDBJ whole genome shotgun (WGS) entry which is preliminary data.</text>
</comment>
<reference evidence="9" key="1">
    <citation type="submission" date="2018-11" db="EMBL/GenBank/DDBJ databases">
        <title>Genome sequencing of a novel mesophilic and cellulolytic organism within the genus Hungateiclostridium.</title>
        <authorList>
            <person name="Rettenmaier R."/>
            <person name="Liebl W."/>
            <person name="Zverlov V."/>
        </authorList>
    </citation>
    <scope>NUCLEOTIDE SEQUENCE [LARGE SCALE GENOMIC DNA]</scope>
    <source>
        <strain evidence="9">N2K1</strain>
    </source>
</reference>
<comment type="catalytic activity">
    <reaction evidence="5 7">
        <text>2-deoxy-D-ribose 5-phosphate = D-glyceraldehyde 3-phosphate + acetaldehyde</text>
        <dbReference type="Rhea" id="RHEA:12821"/>
        <dbReference type="ChEBI" id="CHEBI:15343"/>
        <dbReference type="ChEBI" id="CHEBI:59776"/>
        <dbReference type="ChEBI" id="CHEBI:62877"/>
        <dbReference type="EC" id="4.1.2.4"/>
    </reaction>
</comment>
<dbReference type="PIRSF" id="PIRSF001357">
    <property type="entry name" value="DeoC"/>
    <property type="match status" value="1"/>
</dbReference>
<evidence type="ECO:0000256" key="4">
    <source>
        <dbReference type="ARBA" id="ARBA00023270"/>
    </source>
</evidence>
<dbReference type="PANTHER" id="PTHR10889">
    <property type="entry name" value="DEOXYRIBOSE-PHOSPHATE ALDOLASE"/>
    <property type="match status" value="1"/>
</dbReference>
<feature type="active site" description="Proton donor/acceptor" evidence="7">
    <location>
        <position position="92"/>
    </location>
</feature>
<dbReference type="InterPro" id="IPR011343">
    <property type="entry name" value="DeoC"/>
</dbReference>
<dbReference type="Gene3D" id="3.20.20.70">
    <property type="entry name" value="Aldolase class I"/>
    <property type="match status" value="1"/>
</dbReference>
<dbReference type="Pfam" id="PF01791">
    <property type="entry name" value="DeoC"/>
    <property type="match status" value="1"/>
</dbReference>
<dbReference type="InterPro" id="IPR028581">
    <property type="entry name" value="DeoC_typeI"/>
</dbReference>
<dbReference type="GO" id="GO:0006018">
    <property type="term" value="P:2-deoxyribose 1-phosphate catabolic process"/>
    <property type="evidence" value="ECO:0007669"/>
    <property type="project" value="UniProtKB-UniRule"/>
</dbReference>
<dbReference type="UniPathway" id="UPA00002">
    <property type="reaction ID" value="UER00468"/>
</dbReference>